<comment type="subcellular location">
    <subcellularLocation>
        <location evidence="1">Golgi apparatus membrane</location>
        <topology evidence="1">Single-pass type II membrane protein</topology>
    </subcellularLocation>
</comment>
<dbReference type="PANTHER" id="PTHR13572">
    <property type="entry name" value="ENDO-ALPHA-1,2-MANNOSIDASE"/>
    <property type="match status" value="1"/>
</dbReference>
<keyword evidence="6" id="KW-0333">Golgi apparatus</keyword>
<sequence>MFNSSKLQPILLAWLLLTGTLTYSQSRHSKTSAFTSYKGLVMAGYQGWFNAPDDGGGRGWNHYTSHGKFEPGYTNIDIWPDVSEYKKTYKTPFKHADGSYAYLYSSHDASSAETHFKWMQQYGIDGVFVQRFIGDVQRGHGKAHNDVVLGNVLKYAQKYNRAVSVMYDLSGMQAGGDSLVIKDWKHLVDSLKLTNRGNKQTYLYHNGKPLVAVWGIGFNDHRRYGLTEAEKIIDFLKNDPVYGGCSVLLGVPTYWRDFGNDTEKDPHLHDVLRKADIIHPWFVGRYNEASYPQFKHRIAEDIAWCKANKLDYVPVVFPGFSWHNMNPRSLQNQIPRNRGQFYWKQITGAISSGAEMLYVAMFDEVDEGTAILKASKNPPVGLSNFVKYEDGIPNDYYLYLTGYAGKILRKQIPLQDSIPPPKSKKR</sequence>
<evidence type="ECO:0000256" key="5">
    <source>
        <dbReference type="ARBA" id="ARBA00022989"/>
    </source>
</evidence>
<comment type="caution">
    <text evidence="8">The sequence shown here is derived from an EMBL/GenBank/DDBJ whole genome shotgun (WGS) entry which is preliminary data.</text>
</comment>
<evidence type="ECO:0000313" key="8">
    <source>
        <dbReference type="EMBL" id="MBB6129710.1"/>
    </source>
</evidence>
<dbReference type="PANTHER" id="PTHR13572:SF4">
    <property type="entry name" value="RE57134P"/>
    <property type="match status" value="1"/>
</dbReference>
<dbReference type="AlphaFoldDB" id="A0A841JFR8"/>
<keyword evidence="5" id="KW-1133">Transmembrane helix</keyword>
<keyword evidence="7" id="KW-0472">Membrane</keyword>
<keyword evidence="2" id="KW-0812">Transmembrane</keyword>
<evidence type="ECO:0000313" key="9">
    <source>
        <dbReference type="Proteomes" id="UP000548326"/>
    </source>
</evidence>
<evidence type="ECO:0000256" key="1">
    <source>
        <dbReference type="ARBA" id="ARBA00004323"/>
    </source>
</evidence>
<organism evidence="8 9">
    <name type="scientific">Mucilaginibacter lappiensis</name>
    <dbReference type="NCBI Taxonomy" id="354630"/>
    <lineage>
        <taxon>Bacteria</taxon>
        <taxon>Pseudomonadati</taxon>
        <taxon>Bacteroidota</taxon>
        <taxon>Sphingobacteriia</taxon>
        <taxon>Sphingobacteriales</taxon>
        <taxon>Sphingobacteriaceae</taxon>
        <taxon>Mucilaginibacter</taxon>
    </lineage>
</organism>
<dbReference type="CDD" id="cd11576">
    <property type="entry name" value="GH99_GH71_like_2"/>
    <property type="match status" value="1"/>
</dbReference>
<evidence type="ECO:0000256" key="2">
    <source>
        <dbReference type="ARBA" id="ARBA00022692"/>
    </source>
</evidence>
<evidence type="ECO:0000256" key="4">
    <source>
        <dbReference type="ARBA" id="ARBA00022968"/>
    </source>
</evidence>
<gene>
    <name evidence="8" type="ORF">HDF22_003842</name>
</gene>
<dbReference type="InterPro" id="IPR026071">
    <property type="entry name" value="Glyco_Hydrolase_99"/>
</dbReference>
<keyword evidence="3" id="KW-0378">Hydrolase</keyword>
<evidence type="ECO:0000256" key="6">
    <source>
        <dbReference type="ARBA" id="ARBA00023034"/>
    </source>
</evidence>
<protein>
    <recommendedName>
        <fullName evidence="10">Glycosyl hydrolase family 99</fullName>
    </recommendedName>
</protein>
<accession>A0A841JFR8</accession>
<dbReference type="EMBL" id="JACHCA010000011">
    <property type="protein sequence ID" value="MBB6129710.1"/>
    <property type="molecule type" value="Genomic_DNA"/>
</dbReference>
<dbReference type="GO" id="GO:0004559">
    <property type="term" value="F:alpha-mannosidase activity"/>
    <property type="evidence" value="ECO:0007669"/>
    <property type="project" value="TreeGrafter"/>
</dbReference>
<dbReference type="Gene3D" id="3.20.20.80">
    <property type="entry name" value="Glycosidases"/>
    <property type="match status" value="1"/>
</dbReference>
<evidence type="ECO:0008006" key="10">
    <source>
        <dbReference type="Google" id="ProtNLM"/>
    </source>
</evidence>
<evidence type="ECO:0000256" key="7">
    <source>
        <dbReference type="ARBA" id="ARBA00023136"/>
    </source>
</evidence>
<dbReference type="Proteomes" id="UP000548326">
    <property type="component" value="Unassembled WGS sequence"/>
</dbReference>
<evidence type="ECO:0000256" key="3">
    <source>
        <dbReference type="ARBA" id="ARBA00022801"/>
    </source>
</evidence>
<name>A0A841JFR8_9SPHI</name>
<dbReference type="RefSeq" id="WP_183588720.1">
    <property type="nucleotide sequence ID" value="NZ_JACHCA010000011.1"/>
</dbReference>
<reference evidence="8 9" key="1">
    <citation type="submission" date="2020-08" db="EMBL/GenBank/DDBJ databases">
        <title>Genomic Encyclopedia of Type Strains, Phase IV (KMG-V): Genome sequencing to study the core and pangenomes of soil and plant-associated prokaryotes.</title>
        <authorList>
            <person name="Whitman W."/>
        </authorList>
    </citation>
    <scope>NUCLEOTIDE SEQUENCE [LARGE SCALE GENOMIC DNA]</scope>
    <source>
        <strain evidence="8 9">MP601</strain>
    </source>
</reference>
<keyword evidence="4" id="KW-0735">Signal-anchor</keyword>
<dbReference type="Pfam" id="PF16317">
    <property type="entry name" value="Glyco_hydro_99"/>
    <property type="match status" value="1"/>
</dbReference>
<proteinExistence type="predicted"/>